<dbReference type="Proteomes" id="UP000769157">
    <property type="component" value="Unassembled WGS sequence"/>
</dbReference>
<dbReference type="GeneID" id="70235498"/>
<keyword evidence="1" id="KW-0175">Coiled coil</keyword>
<sequence>MASSDYFSEEVTISDEPEILESLAPIADLGLEESNENTHPNICLNSGNATANLELFSHFETTSLVNGLATRKSNYMGEKTNMENLADGLISSFQDEATLAGFKPSSGSFPELWVSVLNELMNKIERVKSDMASDIYVDQKSPELGLGVMGKSEEVTKVAELLKRLNQIEEHLGTYQEYDYNRSVNSRLTEMSQKLEFSNQILFDDNDTTLNNIRINESALGQIMKTPNIAITCQIESLYNRMGKLAFFDPSAGSLVKKIKSVGLLLTKVESSCEFLGNLSAEFEELNLKMSMWERKLDLLENQITESHEVFLRNKSEIATWVSHLEHKLNP</sequence>
<evidence type="ECO:0000313" key="3">
    <source>
        <dbReference type="Proteomes" id="UP000769157"/>
    </source>
</evidence>
<name>A0A9P8P7K3_9ASCO</name>
<evidence type="ECO:0000313" key="2">
    <source>
        <dbReference type="EMBL" id="KAH3666536.1"/>
    </source>
</evidence>
<dbReference type="RefSeq" id="XP_046061667.1">
    <property type="nucleotide sequence ID" value="XM_046204517.1"/>
</dbReference>
<dbReference type="EMBL" id="JAEUBE010000255">
    <property type="protein sequence ID" value="KAH3666536.1"/>
    <property type="molecule type" value="Genomic_DNA"/>
</dbReference>
<comment type="caution">
    <text evidence="2">The sequence shown here is derived from an EMBL/GenBank/DDBJ whole genome shotgun (WGS) entry which is preliminary data.</text>
</comment>
<dbReference type="AlphaFoldDB" id="A0A9P8P7K3"/>
<accession>A0A9P8P7K3</accession>
<feature type="coiled-coil region" evidence="1">
    <location>
        <begin position="276"/>
        <end position="303"/>
    </location>
</feature>
<organism evidence="2 3">
    <name type="scientific">Ogataea philodendri</name>
    <dbReference type="NCBI Taxonomy" id="1378263"/>
    <lineage>
        <taxon>Eukaryota</taxon>
        <taxon>Fungi</taxon>
        <taxon>Dikarya</taxon>
        <taxon>Ascomycota</taxon>
        <taxon>Saccharomycotina</taxon>
        <taxon>Pichiomycetes</taxon>
        <taxon>Pichiales</taxon>
        <taxon>Pichiaceae</taxon>
        <taxon>Ogataea</taxon>
    </lineage>
</organism>
<protein>
    <submittedName>
        <fullName evidence="2">Uncharacterized protein</fullName>
    </submittedName>
</protein>
<proteinExistence type="predicted"/>
<reference evidence="2" key="1">
    <citation type="journal article" date="2021" name="Open Biol.">
        <title>Shared evolutionary footprints suggest mitochondrial oxidative damage underlies multiple complex I losses in fungi.</title>
        <authorList>
            <person name="Schikora-Tamarit M.A."/>
            <person name="Marcet-Houben M."/>
            <person name="Nosek J."/>
            <person name="Gabaldon T."/>
        </authorList>
    </citation>
    <scope>NUCLEOTIDE SEQUENCE</scope>
    <source>
        <strain evidence="2">CBS6075</strain>
    </source>
</reference>
<reference evidence="2" key="2">
    <citation type="submission" date="2021-01" db="EMBL/GenBank/DDBJ databases">
        <authorList>
            <person name="Schikora-Tamarit M.A."/>
        </authorList>
    </citation>
    <scope>NUCLEOTIDE SEQUENCE</scope>
    <source>
        <strain evidence="2">CBS6075</strain>
    </source>
</reference>
<gene>
    <name evidence="2" type="ORF">OGAPHI_003533</name>
</gene>
<keyword evidence="3" id="KW-1185">Reference proteome</keyword>
<evidence type="ECO:0000256" key="1">
    <source>
        <dbReference type="SAM" id="Coils"/>
    </source>
</evidence>